<feature type="region of interest" description="Disordered" evidence="11">
    <location>
        <begin position="1"/>
        <end position="81"/>
    </location>
</feature>
<dbReference type="FunFam" id="3.30.420.210:FF:000003">
    <property type="entry name" value="UBX domain protein 11"/>
    <property type="match status" value="1"/>
</dbReference>
<dbReference type="InterPro" id="IPR029071">
    <property type="entry name" value="Ubiquitin-like_domsf"/>
</dbReference>
<evidence type="ECO:0000313" key="14">
    <source>
        <dbReference type="EMBL" id="KAG5465867.1"/>
    </source>
</evidence>
<evidence type="ECO:0000259" key="13">
    <source>
        <dbReference type="PROSITE" id="PS51399"/>
    </source>
</evidence>
<dbReference type="SUPFAM" id="SSF102848">
    <property type="entry name" value="NSFL1 (p97 ATPase) cofactor p47, SEP domain"/>
    <property type="match status" value="1"/>
</dbReference>
<dbReference type="InterPro" id="IPR001012">
    <property type="entry name" value="UBX_dom"/>
</dbReference>
<feature type="compositionally biased region" description="Low complexity" evidence="11">
    <location>
        <begin position="59"/>
        <end position="70"/>
    </location>
</feature>
<feature type="region of interest" description="Disordered" evidence="11">
    <location>
        <begin position="173"/>
        <end position="242"/>
    </location>
</feature>
<dbReference type="PROSITE" id="PS51399">
    <property type="entry name" value="SEP"/>
    <property type="match status" value="1"/>
</dbReference>
<feature type="compositionally biased region" description="Polar residues" evidence="11">
    <location>
        <begin position="179"/>
        <end position="197"/>
    </location>
</feature>
<dbReference type="PROSITE" id="PS50033">
    <property type="entry name" value="UBX"/>
    <property type="match status" value="1"/>
</dbReference>
<feature type="domain" description="SEP" evidence="13">
    <location>
        <begin position="321"/>
        <end position="385"/>
    </location>
</feature>
<feature type="compositionally biased region" description="Basic and acidic residues" evidence="11">
    <location>
        <begin position="42"/>
        <end position="58"/>
    </location>
</feature>
<dbReference type="EMBL" id="JAFHKP010000036">
    <property type="protein sequence ID" value="KAG5465867.1"/>
    <property type="molecule type" value="Genomic_DNA"/>
</dbReference>
<dbReference type="Gene3D" id="3.30.420.210">
    <property type="entry name" value="SEP domain"/>
    <property type="match status" value="1"/>
</dbReference>
<dbReference type="RefSeq" id="XP_067688466.1">
    <property type="nucleotide sequence ID" value="XM_067832363.1"/>
</dbReference>
<name>A0A836FN87_LEIEN</name>
<dbReference type="KEGG" id="lenr:94167873"/>
<dbReference type="AlphaFoldDB" id="A0A836FN87"/>
<evidence type="ECO:0000256" key="8">
    <source>
        <dbReference type="ARBA" id="ARBA00075811"/>
    </source>
</evidence>
<dbReference type="InterPro" id="IPR036241">
    <property type="entry name" value="NSFL1C_SEP_dom_sf"/>
</dbReference>
<dbReference type="PANTHER" id="PTHR23333">
    <property type="entry name" value="UBX DOMAIN CONTAINING PROTEIN"/>
    <property type="match status" value="1"/>
</dbReference>
<feature type="compositionally biased region" description="Low complexity" evidence="11">
    <location>
        <begin position="389"/>
        <end position="401"/>
    </location>
</feature>
<dbReference type="Gene3D" id="3.10.20.90">
    <property type="entry name" value="Phosphatidylinositol 3-kinase Catalytic Subunit, Chain A, domain 1"/>
    <property type="match status" value="1"/>
</dbReference>
<comment type="caution">
    <text evidence="14">The sequence shown here is derived from an EMBL/GenBank/DDBJ whole genome shotgun (WGS) entry which is preliminary data.</text>
</comment>
<evidence type="ECO:0000256" key="7">
    <source>
        <dbReference type="ARBA" id="ARBA00073759"/>
    </source>
</evidence>
<evidence type="ECO:0000256" key="3">
    <source>
        <dbReference type="ARBA" id="ARBA00023054"/>
    </source>
</evidence>
<evidence type="ECO:0000313" key="15">
    <source>
        <dbReference type="Proteomes" id="UP000674179"/>
    </source>
</evidence>
<dbReference type="Pfam" id="PF00789">
    <property type="entry name" value="UBX"/>
    <property type="match status" value="1"/>
</dbReference>
<feature type="compositionally biased region" description="Low complexity" evidence="11">
    <location>
        <begin position="198"/>
        <end position="211"/>
    </location>
</feature>
<feature type="region of interest" description="Disordered" evidence="11">
    <location>
        <begin position="383"/>
        <end position="433"/>
    </location>
</feature>
<evidence type="ECO:0000256" key="2">
    <source>
        <dbReference type="ARBA" id="ARBA00022490"/>
    </source>
</evidence>
<evidence type="ECO:0000256" key="10">
    <source>
        <dbReference type="SAM" id="Coils"/>
    </source>
</evidence>
<dbReference type="PANTHER" id="PTHR23333:SF4">
    <property type="entry name" value="UBX DOMAIN-CONTAINING PROTEIN 11"/>
    <property type="match status" value="1"/>
</dbReference>
<evidence type="ECO:0000256" key="4">
    <source>
        <dbReference type="ARBA" id="ARBA00023212"/>
    </source>
</evidence>
<dbReference type="Proteomes" id="UP000674179">
    <property type="component" value="Chromosome 36"/>
</dbReference>
<keyword evidence="3 10" id="KW-0175">Coiled coil</keyword>
<protein>
    <recommendedName>
        <fullName evidence="7">UBX domain-containing protein 11</fullName>
    </recommendedName>
    <alternativeName>
        <fullName evidence="9">Socius</fullName>
    </alternativeName>
    <alternativeName>
        <fullName evidence="8">UBX domain-containing protein 5</fullName>
    </alternativeName>
</protein>
<dbReference type="InterPro" id="IPR012989">
    <property type="entry name" value="SEP_domain"/>
</dbReference>
<evidence type="ECO:0000256" key="5">
    <source>
        <dbReference type="ARBA" id="ARBA00059434"/>
    </source>
</evidence>
<dbReference type="OrthoDB" id="25887at2759"/>
<feature type="compositionally biased region" description="Low complexity" evidence="11">
    <location>
        <begin position="29"/>
        <end position="38"/>
    </location>
</feature>
<dbReference type="GO" id="GO:0043130">
    <property type="term" value="F:ubiquitin binding"/>
    <property type="evidence" value="ECO:0007669"/>
    <property type="project" value="TreeGrafter"/>
</dbReference>
<comment type="subunit">
    <text evidence="6">Interacts with GNA12, GNA13, RND1, RND2 and RND3.</text>
</comment>
<accession>A0A836FN87</accession>
<evidence type="ECO:0000259" key="12">
    <source>
        <dbReference type="PROSITE" id="PS50033"/>
    </source>
</evidence>
<keyword evidence="15" id="KW-1185">Reference proteome</keyword>
<dbReference type="GO" id="GO:0043161">
    <property type="term" value="P:proteasome-mediated ubiquitin-dependent protein catabolic process"/>
    <property type="evidence" value="ECO:0007669"/>
    <property type="project" value="TreeGrafter"/>
</dbReference>
<evidence type="ECO:0000256" key="6">
    <source>
        <dbReference type="ARBA" id="ARBA00062345"/>
    </source>
</evidence>
<gene>
    <name evidence="14" type="ORF">CUR178_00582</name>
</gene>
<organism evidence="14 15">
    <name type="scientific">Leishmania enriettii</name>
    <dbReference type="NCBI Taxonomy" id="5663"/>
    <lineage>
        <taxon>Eukaryota</taxon>
        <taxon>Discoba</taxon>
        <taxon>Euglenozoa</taxon>
        <taxon>Kinetoplastea</taxon>
        <taxon>Metakinetoplastina</taxon>
        <taxon>Trypanosomatida</taxon>
        <taxon>Trypanosomatidae</taxon>
        <taxon>Leishmaniinae</taxon>
        <taxon>Leishmania</taxon>
    </lineage>
</organism>
<dbReference type="CDD" id="cd01767">
    <property type="entry name" value="UBX"/>
    <property type="match status" value="1"/>
</dbReference>
<comment type="function">
    <text evidence="5">May be involved in the reorganization of actin cytoskeleton mediated by RND1, RND2 and RND3. Promotes RHOA activation mediated by GNA12 and GNA13.</text>
</comment>
<evidence type="ECO:0000256" key="9">
    <source>
        <dbReference type="ARBA" id="ARBA00081109"/>
    </source>
</evidence>
<comment type="subcellular location">
    <subcellularLocation>
        <location evidence="1">Cytoplasm</location>
        <location evidence="1">Cytoskeleton</location>
    </subcellularLocation>
</comment>
<dbReference type="GO" id="GO:0005856">
    <property type="term" value="C:cytoskeleton"/>
    <property type="evidence" value="ECO:0007669"/>
    <property type="project" value="UniProtKB-SubCell"/>
</dbReference>
<keyword evidence="2" id="KW-0963">Cytoplasm</keyword>
<evidence type="ECO:0000256" key="1">
    <source>
        <dbReference type="ARBA" id="ARBA00004245"/>
    </source>
</evidence>
<reference evidence="14 15" key="1">
    <citation type="submission" date="2021-02" db="EMBL/GenBank/DDBJ databases">
        <title>Leishmania (Mundinia) enrietti genome sequencing and assembly.</title>
        <authorList>
            <person name="Almutairi H."/>
            <person name="Gatherer D."/>
        </authorList>
    </citation>
    <scope>NUCLEOTIDE SEQUENCE [LARGE SCALE GENOMIC DNA]</scope>
    <source>
        <strain evidence="14">CUR178</strain>
    </source>
</reference>
<keyword evidence="4" id="KW-0206">Cytoskeleton</keyword>
<evidence type="ECO:0000256" key="11">
    <source>
        <dbReference type="SAM" id="MobiDB-lite"/>
    </source>
</evidence>
<dbReference type="SUPFAM" id="SSF54236">
    <property type="entry name" value="Ubiquitin-like"/>
    <property type="match status" value="1"/>
</dbReference>
<feature type="domain" description="UBX" evidence="12">
    <location>
        <begin position="537"/>
        <end position="608"/>
    </location>
</feature>
<dbReference type="Pfam" id="PF08059">
    <property type="entry name" value="SEP"/>
    <property type="match status" value="1"/>
</dbReference>
<feature type="coiled-coil region" evidence="10">
    <location>
        <begin position="103"/>
        <end position="165"/>
    </location>
</feature>
<sequence length="612" mass="65969">MDNGRRRASKLTGTPQLFRASPPKKGGDLSDPLLLSPDVLDDATRRELLHDVLRERRASPSSADRPSGPGAVTGDTHTDKGPFAHQLRARVRAGSNANSDSLVTAMAARLKDLESKQKAYQAELQELHAKYRQLNDKYQREHQLREEAETAVLTLYDEKELLEAQLLEVQAAHEGASGATRSHPSSPSNRAGKSTHGTPASPSRSPTTPSRVLKTNLLNGDRKSRNSDGGAMASAKEGPADVVNPARPEALFLSHQKVGASLDNRNCAPAAAASPPLPPRRRSTAGTVDVELLKKNARILSDFVGWKGVVKQGNQGGIRNRDVVRVVIYKNGICVNQGPFRPYGWALCDAFLDDLIEGFYPYEFKERYPDGFPIEVIDRTSERCETDQSGAAHSSAAASPANPGQLFPKGGGRRLGAAPQSPSKTPSRVHTLHEDNTGYAPVSAEEFLKKVPAKTVTAGGQLFSVRDGVAAFMGIAATGASSASSPQGSRTIKHVSASEAAYRRGAEQQQRKQQSASPVNAASGAVSSMFVGNLIAVLIRLPNGQKITLHMAPDDTVASLREEFVAAVPSFQAIRYELYQAFPLKREWNEHQRTFASLGVGKSCTLMVKLIR</sequence>
<proteinExistence type="predicted"/>
<dbReference type="GeneID" id="94167873"/>